<evidence type="ECO:0000313" key="3">
    <source>
        <dbReference type="Proteomes" id="UP000807342"/>
    </source>
</evidence>
<organism evidence="2 3">
    <name type="scientific">Macrolepiota fuliginosa MF-IS2</name>
    <dbReference type="NCBI Taxonomy" id="1400762"/>
    <lineage>
        <taxon>Eukaryota</taxon>
        <taxon>Fungi</taxon>
        <taxon>Dikarya</taxon>
        <taxon>Basidiomycota</taxon>
        <taxon>Agaricomycotina</taxon>
        <taxon>Agaricomycetes</taxon>
        <taxon>Agaricomycetidae</taxon>
        <taxon>Agaricales</taxon>
        <taxon>Agaricineae</taxon>
        <taxon>Agaricaceae</taxon>
        <taxon>Macrolepiota</taxon>
    </lineage>
</organism>
<name>A0A9P6C3N4_9AGAR</name>
<feature type="non-terminal residue" evidence="2">
    <location>
        <position position="302"/>
    </location>
</feature>
<keyword evidence="3" id="KW-1185">Reference proteome</keyword>
<dbReference type="EMBL" id="MU151191">
    <property type="protein sequence ID" value="KAF9447639.1"/>
    <property type="molecule type" value="Genomic_DNA"/>
</dbReference>
<dbReference type="InterPro" id="IPR001810">
    <property type="entry name" value="F-box_dom"/>
</dbReference>
<protein>
    <recommendedName>
        <fullName evidence="1">F-box domain-containing protein</fullName>
    </recommendedName>
</protein>
<dbReference type="Gene3D" id="1.20.1280.50">
    <property type="match status" value="1"/>
</dbReference>
<comment type="caution">
    <text evidence="2">The sequence shown here is derived from an EMBL/GenBank/DDBJ whole genome shotgun (WGS) entry which is preliminary data.</text>
</comment>
<feature type="domain" description="F-box" evidence="1">
    <location>
        <begin position="21"/>
        <end position="80"/>
    </location>
</feature>
<reference evidence="2" key="1">
    <citation type="submission" date="2020-11" db="EMBL/GenBank/DDBJ databases">
        <authorList>
            <consortium name="DOE Joint Genome Institute"/>
            <person name="Ahrendt S."/>
            <person name="Riley R."/>
            <person name="Andreopoulos W."/>
            <person name="Labutti K."/>
            <person name="Pangilinan J."/>
            <person name="Ruiz-Duenas F.J."/>
            <person name="Barrasa J.M."/>
            <person name="Sanchez-Garcia M."/>
            <person name="Camarero S."/>
            <person name="Miyauchi S."/>
            <person name="Serrano A."/>
            <person name="Linde D."/>
            <person name="Babiker R."/>
            <person name="Drula E."/>
            <person name="Ayuso-Fernandez I."/>
            <person name="Pacheco R."/>
            <person name="Padilla G."/>
            <person name="Ferreira P."/>
            <person name="Barriuso J."/>
            <person name="Kellner H."/>
            <person name="Castanera R."/>
            <person name="Alfaro M."/>
            <person name="Ramirez L."/>
            <person name="Pisabarro A.G."/>
            <person name="Kuo A."/>
            <person name="Tritt A."/>
            <person name="Lipzen A."/>
            <person name="He G."/>
            <person name="Yan M."/>
            <person name="Ng V."/>
            <person name="Cullen D."/>
            <person name="Martin F."/>
            <person name="Rosso M.-N."/>
            <person name="Henrissat B."/>
            <person name="Hibbett D."/>
            <person name="Martinez A.T."/>
            <person name="Grigoriev I.V."/>
        </authorList>
    </citation>
    <scope>NUCLEOTIDE SEQUENCE</scope>
    <source>
        <strain evidence="2">MF-IS2</strain>
    </source>
</reference>
<dbReference type="Proteomes" id="UP000807342">
    <property type="component" value="Unassembled WGS sequence"/>
</dbReference>
<evidence type="ECO:0000313" key="2">
    <source>
        <dbReference type="EMBL" id="KAF9447639.1"/>
    </source>
</evidence>
<dbReference type="AlphaFoldDB" id="A0A9P6C3N4"/>
<dbReference type="SUPFAM" id="SSF52047">
    <property type="entry name" value="RNI-like"/>
    <property type="match status" value="1"/>
</dbReference>
<dbReference type="OrthoDB" id="3053652at2759"/>
<gene>
    <name evidence="2" type="ORF">P691DRAFT_671089</name>
</gene>
<dbReference type="Pfam" id="PF12937">
    <property type="entry name" value="F-box-like"/>
    <property type="match status" value="1"/>
</dbReference>
<sequence>MENPPLLFRNAPSEKWSTTVDDLPPEILAHIFTHLLEPTPEPFPFPLPNSFHRWQVVTRVSRFWRITALSTPSLWRRIHINKISDEMVLHYLPLSGDLPLEVYYTADLSDMPDPNRPEGLVEDKALKAVTMNIDRIRELHIFSSLTEAYSPWKYFTKPATLLESLTIISTDEDDTGITYVLPPICNAEMTRLRKLVLANVSLWPYDSFHDLTHLALYDQLDEARLPLHTFLNTLSQSPQLETLILVGAGLEDDFIFDTSNLIKPVSLACLRYLEIGDWSFEMVPLTFLKHITLPPEATLCLW</sequence>
<evidence type="ECO:0000259" key="1">
    <source>
        <dbReference type="Pfam" id="PF12937"/>
    </source>
</evidence>
<proteinExistence type="predicted"/>
<accession>A0A9P6C3N4</accession>